<feature type="region of interest" description="Disordered" evidence="1">
    <location>
        <begin position="215"/>
        <end position="237"/>
    </location>
</feature>
<dbReference type="HOGENOM" id="CLU_1100004_0_0_1"/>
<dbReference type="Gramene" id="ORUFI05G19260.1">
    <property type="protein sequence ID" value="ORUFI05G19260.1"/>
    <property type="gene ID" value="ORUFI05G19260"/>
</dbReference>
<name>A0A0E0PN37_ORYRU</name>
<reference evidence="3" key="1">
    <citation type="submission" date="2013-06" db="EMBL/GenBank/DDBJ databases">
        <authorList>
            <person name="Zhao Q."/>
        </authorList>
    </citation>
    <scope>NUCLEOTIDE SEQUENCE</scope>
    <source>
        <strain evidence="3">cv. W1943</strain>
    </source>
</reference>
<evidence type="ECO:0000313" key="3">
    <source>
        <dbReference type="Proteomes" id="UP000008022"/>
    </source>
</evidence>
<reference evidence="2" key="2">
    <citation type="submission" date="2015-06" db="UniProtKB">
        <authorList>
            <consortium name="EnsemblPlants"/>
        </authorList>
    </citation>
    <scope>IDENTIFICATION</scope>
</reference>
<evidence type="ECO:0000313" key="2">
    <source>
        <dbReference type="EnsemblPlants" id="ORUFI05G19260.1"/>
    </source>
</evidence>
<accession>A0A0E0PN37</accession>
<keyword evidence="3" id="KW-1185">Reference proteome</keyword>
<evidence type="ECO:0000256" key="1">
    <source>
        <dbReference type="SAM" id="MobiDB-lite"/>
    </source>
</evidence>
<proteinExistence type="predicted"/>
<dbReference type="Proteomes" id="UP000008022">
    <property type="component" value="Unassembled WGS sequence"/>
</dbReference>
<protein>
    <submittedName>
        <fullName evidence="2">Uncharacterized protein</fullName>
    </submittedName>
</protein>
<organism evidence="2 3">
    <name type="scientific">Oryza rufipogon</name>
    <name type="common">Brownbeard rice</name>
    <name type="synonym">Asian wild rice</name>
    <dbReference type="NCBI Taxonomy" id="4529"/>
    <lineage>
        <taxon>Eukaryota</taxon>
        <taxon>Viridiplantae</taxon>
        <taxon>Streptophyta</taxon>
        <taxon>Embryophyta</taxon>
        <taxon>Tracheophyta</taxon>
        <taxon>Spermatophyta</taxon>
        <taxon>Magnoliopsida</taxon>
        <taxon>Liliopsida</taxon>
        <taxon>Poales</taxon>
        <taxon>Poaceae</taxon>
        <taxon>BOP clade</taxon>
        <taxon>Oryzoideae</taxon>
        <taxon>Oryzeae</taxon>
        <taxon>Oryzinae</taxon>
        <taxon>Oryza</taxon>
    </lineage>
</organism>
<feature type="compositionally biased region" description="Basic and acidic residues" evidence="1">
    <location>
        <begin position="226"/>
        <end position="237"/>
    </location>
</feature>
<dbReference type="AlphaFoldDB" id="A0A0E0PN37"/>
<sequence>MAGRVAATFFSCKNFMCCGRREAQGTAIKREALRPACGSEQGQGRRASRAARRACSAVQLYWRTGATHEHLRCIRLFPSAQRSGYSVVIIVGALDTEAAAAAAQDVEAAAALDTEAAAARDAGVGAVVSWDAEAVAAAVWDAKAAEAWDTEPASLPAARRWRRERECAEIRDGAGAGGRRRSHAAAAAAATSSAAASFATASCTATASVSSVAAPSASRAAAALCPRREREGGKRRERVYDRWAPPCFKKRKC</sequence>
<dbReference type="EnsemblPlants" id="ORUFI05G19260.1">
    <property type="protein sequence ID" value="ORUFI05G19260.1"/>
    <property type="gene ID" value="ORUFI05G19260"/>
</dbReference>